<evidence type="ECO:0000313" key="2">
    <source>
        <dbReference type="EMBL" id="MXO93879.1"/>
    </source>
</evidence>
<dbReference type="RefSeq" id="WP_131453166.1">
    <property type="nucleotide sequence ID" value="NZ_BMJK01000001.1"/>
</dbReference>
<dbReference type="Pfam" id="PF01590">
    <property type="entry name" value="GAF"/>
    <property type="match status" value="1"/>
</dbReference>
<dbReference type="InterPro" id="IPR029016">
    <property type="entry name" value="GAF-like_dom_sf"/>
</dbReference>
<evidence type="ECO:0000313" key="3">
    <source>
        <dbReference type="Proteomes" id="UP000460626"/>
    </source>
</evidence>
<feature type="domain" description="GAF" evidence="1">
    <location>
        <begin position="25"/>
        <end position="167"/>
    </location>
</feature>
<keyword evidence="3" id="KW-1185">Reference proteome</keyword>
<dbReference type="Gene3D" id="3.30.565.10">
    <property type="entry name" value="Histidine kinase-like ATPase, C-terminal domain"/>
    <property type="match status" value="1"/>
</dbReference>
<dbReference type="SUPFAM" id="SSF55781">
    <property type="entry name" value="GAF domain-like"/>
    <property type="match status" value="1"/>
</dbReference>
<protein>
    <submittedName>
        <fullName evidence="2">GAF domain-containing protein</fullName>
    </submittedName>
</protein>
<reference evidence="2 3" key="1">
    <citation type="submission" date="2019-12" db="EMBL/GenBank/DDBJ databases">
        <title>Genomic-based taxomic classification of the family Erythrobacteraceae.</title>
        <authorList>
            <person name="Xu L."/>
        </authorList>
    </citation>
    <scope>NUCLEOTIDE SEQUENCE [LARGE SCALE GENOMIC DNA]</scope>
    <source>
        <strain evidence="2 3">RC4-10-4</strain>
    </source>
</reference>
<dbReference type="EMBL" id="WTYH01000001">
    <property type="protein sequence ID" value="MXO93879.1"/>
    <property type="molecule type" value="Genomic_DNA"/>
</dbReference>
<dbReference type="SUPFAM" id="SSF55874">
    <property type="entry name" value="ATPase domain of HSP90 chaperone/DNA topoisomerase II/histidine kinase"/>
    <property type="match status" value="1"/>
</dbReference>
<dbReference type="InterPro" id="IPR011495">
    <property type="entry name" value="Sig_transdc_His_kin_sub2_dim/P"/>
</dbReference>
<dbReference type="PANTHER" id="PTHR43102:SF2">
    <property type="entry name" value="GAF DOMAIN-CONTAINING PROTEIN"/>
    <property type="match status" value="1"/>
</dbReference>
<proteinExistence type="predicted"/>
<dbReference type="Proteomes" id="UP000460626">
    <property type="component" value="Unassembled WGS sequence"/>
</dbReference>
<name>A0A845A8K2_9SPHN</name>
<evidence type="ECO:0000259" key="1">
    <source>
        <dbReference type="SMART" id="SM00065"/>
    </source>
</evidence>
<dbReference type="OrthoDB" id="9812260at2"/>
<dbReference type="InterPro" id="IPR036890">
    <property type="entry name" value="HATPase_C_sf"/>
</dbReference>
<dbReference type="PANTHER" id="PTHR43102">
    <property type="entry name" value="SLR1143 PROTEIN"/>
    <property type="match status" value="1"/>
</dbReference>
<dbReference type="Pfam" id="PF13581">
    <property type="entry name" value="HATPase_c_2"/>
    <property type="match status" value="1"/>
</dbReference>
<dbReference type="Pfam" id="PF07568">
    <property type="entry name" value="HisKA_2"/>
    <property type="match status" value="1"/>
</dbReference>
<dbReference type="AlphaFoldDB" id="A0A845A8K2"/>
<gene>
    <name evidence="2" type="ORF">GRI62_09685</name>
</gene>
<sequence length="366" mass="40205">MKPALHPLEDDRLRELRRYGILDTDKEREFDELVEIASEICEAPVSVINFIDDSRQWFKAEVGLGVRSTPLETSLCGHAILQGDYIEIPDTLDDARMADNPLCTGDPGFRFYAGSVLKGPSGLPLGTLCVLDHKPRELSEHQRKVLRVLSRHIMRELDLRLALDQEQTLRREVDHRVKNSLSSIGALLSMKARRETDLAVRRALEDASGRIRSLSALHAELHELDGDDLVGLKSLFMRIESDLRQLLPDGIVLAITVSDDRVGPRLANSLVLIVNEFIANSAKHAFGSSSGSITVDIEVRSGRLTLVCRDDGTAGPTEAERAATNSGLGTRVIHSIASSMGMMPQWRASGRGMELKMVGAVASTAN</sequence>
<organism evidence="2 3">
    <name type="scientific">Aurantiacibacter arachoides</name>
    <dbReference type="NCBI Taxonomy" id="1850444"/>
    <lineage>
        <taxon>Bacteria</taxon>
        <taxon>Pseudomonadati</taxon>
        <taxon>Pseudomonadota</taxon>
        <taxon>Alphaproteobacteria</taxon>
        <taxon>Sphingomonadales</taxon>
        <taxon>Erythrobacteraceae</taxon>
        <taxon>Aurantiacibacter</taxon>
    </lineage>
</organism>
<dbReference type="InterPro" id="IPR003594">
    <property type="entry name" value="HATPase_dom"/>
</dbReference>
<dbReference type="Gene3D" id="3.30.450.40">
    <property type="match status" value="1"/>
</dbReference>
<dbReference type="InterPro" id="IPR003018">
    <property type="entry name" value="GAF"/>
</dbReference>
<accession>A0A845A8K2</accession>
<dbReference type="SMART" id="SM00065">
    <property type="entry name" value="GAF"/>
    <property type="match status" value="1"/>
</dbReference>
<comment type="caution">
    <text evidence="2">The sequence shown here is derived from an EMBL/GenBank/DDBJ whole genome shotgun (WGS) entry which is preliminary data.</text>
</comment>